<name>A0ABV2LT36_9FLAO</name>
<protein>
    <submittedName>
        <fullName evidence="2">Serine/threonine protein phosphatase 1</fullName>
        <ecNumber evidence="2">3.1.3.16</ecNumber>
    </submittedName>
</protein>
<organism evidence="2 3">
    <name type="scientific">Moheibacter stercoris</name>
    <dbReference type="NCBI Taxonomy" id="1628251"/>
    <lineage>
        <taxon>Bacteria</taxon>
        <taxon>Pseudomonadati</taxon>
        <taxon>Bacteroidota</taxon>
        <taxon>Flavobacteriia</taxon>
        <taxon>Flavobacteriales</taxon>
        <taxon>Weeksellaceae</taxon>
        <taxon>Moheibacter</taxon>
    </lineage>
</organism>
<dbReference type="InterPro" id="IPR050126">
    <property type="entry name" value="Ap4A_hydrolase"/>
</dbReference>
<dbReference type="Pfam" id="PF00149">
    <property type="entry name" value="Metallophos"/>
    <property type="match status" value="1"/>
</dbReference>
<dbReference type="InterPro" id="IPR029052">
    <property type="entry name" value="Metallo-depent_PP-like"/>
</dbReference>
<dbReference type="InterPro" id="IPR004843">
    <property type="entry name" value="Calcineurin-like_PHP"/>
</dbReference>
<accession>A0ABV2LT36</accession>
<dbReference type="EC" id="3.1.3.16" evidence="2"/>
<evidence type="ECO:0000259" key="1">
    <source>
        <dbReference type="Pfam" id="PF00149"/>
    </source>
</evidence>
<dbReference type="Proteomes" id="UP001549146">
    <property type="component" value="Unassembled WGS sequence"/>
</dbReference>
<feature type="domain" description="Calcineurin-like phosphoesterase" evidence="1">
    <location>
        <begin position="4"/>
        <end position="158"/>
    </location>
</feature>
<reference evidence="2 3" key="1">
    <citation type="submission" date="2024-06" db="EMBL/GenBank/DDBJ databases">
        <title>Genomic Encyclopedia of Type Strains, Phase IV (KMG-IV): sequencing the most valuable type-strain genomes for metagenomic binning, comparative biology and taxonomic classification.</title>
        <authorList>
            <person name="Goeker M."/>
        </authorList>
    </citation>
    <scope>NUCLEOTIDE SEQUENCE [LARGE SCALE GENOMIC DNA]</scope>
    <source>
        <strain evidence="2 3">DSM 29388</strain>
    </source>
</reference>
<dbReference type="RefSeq" id="WP_354508265.1">
    <property type="nucleotide sequence ID" value="NZ_JBEPMO010000006.1"/>
</dbReference>
<dbReference type="EMBL" id="JBEPMO010000006">
    <property type="protein sequence ID" value="MET3731727.1"/>
    <property type="molecule type" value="Genomic_DNA"/>
</dbReference>
<dbReference type="GO" id="GO:0004722">
    <property type="term" value="F:protein serine/threonine phosphatase activity"/>
    <property type="evidence" value="ECO:0007669"/>
    <property type="project" value="UniProtKB-EC"/>
</dbReference>
<keyword evidence="2" id="KW-0378">Hydrolase</keyword>
<dbReference type="PANTHER" id="PTHR42850:SF4">
    <property type="entry name" value="ZINC-DEPENDENT ENDOPOLYPHOSPHATASE"/>
    <property type="match status" value="1"/>
</dbReference>
<evidence type="ECO:0000313" key="2">
    <source>
        <dbReference type="EMBL" id="MET3731727.1"/>
    </source>
</evidence>
<comment type="caution">
    <text evidence="2">The sequence shown here is derived from an EMBL/GenBank/DDBJ whole genome shotgun (WGS) entry which is preliminary data.</text>
</comment>
<dbReference type="Gene3D" id="3.60.21.10">
    <property type="match status" value="1"/>
</dbReference>
<proteinExistence type="predicted"/>
<gene>
    <name evidence="2" type="ORF">ABID46_001308</name>
</gene>
<evidence type="ECO:0000313" key="3">
    <source>
        <dbReference type="Proteomes" id="UP001549146"/>
    </source>
</evidence>
<dbReference type="PANTHER" id="PTHR42850">
    <property type="entry name" value="METALLOPHOSPHOESTERASE"/>
    <property type="match status" value="1"/>
</dbReference>
<dbReference type="SUPFAM" id="SSF56300">
    <property type="entry name" value="Metallo-dependent phosphatases"/>
    <property type="match status" value="1"/>
</dbReference>
<keyword evidence="3" id="KW-1185">Reference proteome</keyword>
<sequence length="207" mass="24161">MKHFIIGDIHGCYFTLQEMLKNWDVQNEKLVLLGDYVNKGKHSFAVLEFLLNLQKSHPEKTVILKGNNEYLFEEYYRDSINLATKQKFEMFNMNYLHTLDWMQNLPHFYENGVVYATHAGIAEDVNYPIEQDEIQVLFNRKPLKNIQKLQFLGHIVVDEPEYDPEANAWYMDTGAGLGKKLSGVKVSENGEIEEMICLKIHEKDKAK</sequence>